<name>A0A8H2W5S3_9HELO</name>
<accession>A0A8H2W5S3</accession>
<sequence length="410" mass="46209">MMTSERQWKRDLEKDKAKLAELNEQYEKNETLLLGNRYRSKKSSRISPMRNMQALGDGKLLSIAAKNSTLLEPAEFKALEHGKRRSIKIGPKTSAQEVKKALAMHGGSRHNEIKKREIAEWKRNQEEFGACMVDILRKENRILGFSSSEKQFDSCFDESACHPRAALEHVFYHTSSRRPSSDKRLENENSQLLEQLSTVKRQLEDLTEDYRSLEYEKFKLVQDNSEISDSLKSTQYLIKQIAENRDEHVLTNRRYAGETKARSCAGVCTGADENAAMVEPGLDIDFHAPGIGTSASNSYGGNVRADAALLIINSSHRAKFEKTFQTIYSVALDDLKLGCNDKFAPQSKVTEIANLRGTMAHLGCFTQHTPDKDADDRFLTLAEYCESEFECAIQRSSTALQAAKAFSNDS</sequence>
<feature type="coiled-coil region" evidence="1">
    <location>
        <begin position="5"/>
        <end position="32"/>
    </location>
</feature>
<evidence type="ECO:0000313" key="2">
    <source>
        <dbReference type="EMBL" id="CAD6456177.1"/>
    </source>
</evidence>
<comment type="caution">
    <text evidence="2">The sequence shown here is derived from an EMBL/GenBank/DDBJ whole genome shotgun (WGS) entry which is preliminary data.</text>
</comment>
<keyword evidence="1" id="KW-0175">Coiled coil</keyword>
<reference evidence="2" key="1">
    <citation type="submission" date="2020-10" db="EMBL/GenBank/DDBJ databases">
        <authorList>
            <person name="Kusch S."/>
        </authorList>
    </citation>
    <scope>NUCLEOTIDE SEQUENCE</scope>
    <source>
        <strain evidence="2">SwB9</strain>
    </source>
</reference>
<dbReference type="Proteomes" id="UP000624404">
    <property type="component" value="Unassembled WGS sequence"/>
</dbReference>
<organism evidence="2 3">
    <name type="scientific">Sclerotinia trifoliorum</name>
    <dbReference type="NCBI Taxonomy" id="28548"/>
    <lineage>
        <taxon>Eukaryota</taxon>
        <taxon>Fungi</taxon>
        <taxon>Dikarya</taxon>
        <taxon>Ascomycota</taxon>
        <taxon>Pezizomycotina</taxon>
        <taxon>Leotiomycetes</taxon>
        <taxon>Helotiales</taxon>
        <taxon>Sclerotiniaceae</taxon>
        <taxon>Sclerotinia</taxon>
    </lineage>
</organism>
<evidence type="ECO:0000256" key="1">
    <source>
        <dbReference type="SAM" id="Coils"/>
    </source>
</evidence>
<gene>
    <name evidence="2" type="ORF">SCLTRI_LOCUS10398</name>
</gene>
<feature type="coiled-coil region" evidence="1">
    <location>
        <begin position="182"/>
        <end position="216"/>
    </location>
</feature>
<proteinExistence type="predicted"/>
<dbReference type="EMBL" id="CAJHIA010000037">
    <property type="protein sequence ID" value="CAD6456177.1"/>
    <property type="molecule type" value="Genomic_DNA"/>
</dbReference>
<dbReference type="AlphaFoldDB" id="A0A8H2W5S3"/>
<protein>
    <submittedName>
        <fullName evidence="2">3b926ffd-fbf9-45f1-aeb5-ce2e487196cd-CDS</fullName>
    </submittedName>
</protein>
<evidence type="ECO:0000313" key="3">
    <source>
        <dbReference type="Proteomes" id="UP000624404"/>
    </source>
</evidence>
<dbReference type="OrthoDB" id="3537657at2759"/>
<keyword evidence="3" id="KW-1185">Reference proteome</keyword>